<dbReference type="AlphaFoldDB" id="A0A267MHZ2"/>
<dbReference type="SUPFAM" id="SSF53756">
    <property type="entry name" value="UDP-Glycosyltransferase/glycogen phosphorylase"/>
    <property type="match status" value="1"/>
</dbReference>
<dbReference type="Proteomes" id="UP000216024">
    <property type="component" value="Unassembled WGS sequence"/>
</dbReference>
<proteinExistence type="predicted"/>
<organism evidence="1 2">
    <name type="scientific">Anaeromicrobium sediminis</name>
    <dbReference type="NCBI Taxonomy" id="1478221"/>
    <lineage>
        <taxon>Bacteria</taxon>
        <taxon>Bacillati</taxon>
        <taxon>Bacillota</taxon>
        <taxon>Clostridia</taxon>
        <taxon>Peptostreptococcales</taxon>
        <taxon>Thermotaleaceae</taxon>
        <taxon>Anaeromicrobium</taxon>
    </lineage>
</organism>
<accession>A0A267MHZ2</accession>
<protein>
    <submittedName>
        <fullName evidence="1">Uncharacterized protein</fullName>
    </submittedName>
</protein>
<evidence type="ECO:0000313" key="2">
    <source>
        <dbReference type="Proteomes" id="UP000216024"/>
    </source>
</evidence>
<keyword evidence="2" id="KW-1185">Reference proteome</keyword>
<dbReference type="OrthoDB" id="5344211at2"/>
<dbReference type="RefSeq" id="WP_095133876.1">
    <property type="nucleotide sequence ID" value="NZ_NIBG01000009.1"/>
</dbReference>
<name>A0A267MHZ2_9FIRM</name>
<dbReference type="EMBL" id="NIBG01000009">
    <property type="protein sequence ID" value="PAB59146.1"/>
    <property type="molecule type" value="Genomic_DNA"/>
</dbReference>
<gene>
    <name evidence="1" type="ORF">CCE28_11550</name>
</gene>
<comment type="caution">
    <text evidence="1">The sequence shown here is derived from an EMBL/GenBank/DDBJ whole genome shotgun (WGS) entry which is preliminary data.</text>
</comment>
<reference evidence="1 2" key="1">
    <citation type="submission" date="2017-06" db="EMBL/GenBank/DDBJ databases">
        <title>Draft genome sequence of anaerobic fermentative bacterium Anaeromicrobium sediminis DY2726D isolated from West Pacific Ocean sediments.</title>
        <authorList>
            <person name="Zeng X."/>
        </authorList>
    </citation>
    <scope>NUCLEOTIDE SEQUENCE [LARGE SCALE GENOMIC DNA]</scope>
    <source>
        <strain evidence="1 2">DY2726D</strain>
    </source>
</reference>
<sequence>MERKTRESKRKVLFITTVPPFLYNRENQKATQYLIDYIINLSYDIDMIIQTRYDKKAFTRHFRNKVKVYQTPSVECRTYSHPFSCTSDETVNIAKELLKSNKYDFVVCNYVYSVRVIKELRKEINMPYCITVAHGTITGIGSENLIDRNNTAYCLCDPKVEAECLSYSDVVCATSSYELEYYKNIGVTSKMILTEYDEFKDLSELYIGKIRERRKKILKKSITYYPQFSTKEELNNHYHRACWYLPKLKNKCESVFFYQNMDKNIEPGERPSYMCPPTNNIDHIKIERGLFSYLKSLYSSRIILVWKNEESPILNLLKNLGVKILNVETNDLTSIEYGTYCGLYWRHILEPKERQSIIKESFDKFKKIYNKIKEQNFSYSCVFGTGPSLEEAYKFDFSDCLSIVCNSIVQNEKLLNHINPKFITAGDVISHFGVSKYAETFRRDLVKVLKEREMYFVTTAPFGYLLLLNYPEIKEKTIIIEQNTDDPVYDLLQTFGIPRLDSTLNIHMLPLANTFSDVVCILGCDGKSEVRDNEDFWAHAKEAQYIDLVDTGHLCHPTFDIHRKKKTYSRYLDSVKKSIEKGEKKNKKTYITLKGSNIEALKNKCIRNEYLKPYSNKIINLNKIVTRYYKMTYKDIEEGNVELKYGISEMRIDENNLYIRGWIVGNRKVDKIEVFIKEQKKGCCVMGTERSDIYKKYPQYNNKNSGFYYMQKFTNGKIKKQDINMYAYIGGKKKKVY</sequence>
<evidence type="ECO:0000313" key="1">
    <source>
        <dbReference type="EMBL" id="PAB59146.1"/>
    </source>
</evidence>